<dbReference type="AlphaFoldDB" id="A0AAD9HWW7"/>
<dbReference type="EMBL" id="JAQQPM010000001">
    <property type="protein sequence ID" value="KAK2066444.1"/>
    <property type="molecule type" value="Genomic_DNA"/>
</dbReference>
<name>A0AAD9HWW7_9PEZI</name>
<feature type="region of interest" description="Disordered" evidence="1">
    <location>
        <begin position="1"/>
        <end position="35"/>
    </location>
</feature>
<accession>A0AAD9HWW7</accession>
<evidence type="ECO:0000313" key="2">
    <source>
        <dbReference type="EMBL" id="KAK2066444.1"/>
    </source>
</evidence>
<proteinExistence type="predicted"/>
<sequence length="84" mass="8482">MTALKTNGRICSGSAAVRSGNHRKPSVDSDGSSSKTAGADVVLAAAAASCFGPYAKVVSQPEVPHNLRKASITAIQRGSTAKLV</sequence>
<organism evidence="2 3">
    <name type="scientific">Phyllachora maydis</name>
    <dbReference type="NCBI Taxonomy" id="1825666"/>
    <lineage>
        <taxon>Eukaryota</taxon>
        <taxon>Fungi</taxon>
        <taxon>Dikarya</taxon>
        <taxon>Ascomycota</taxon>
        <taxon>Pezizomycotina</taxon>
        <taxon>Sordariomycetes</taxon>
        <taxon>Sordariomycetidae</taxon>
        <taxon>Phyllachorales</taxon>
        <taxon>Phyllachoraceae</taxon>
        <taxon>Phyllachora</taxon>
    </lineage>
</organism>
<comment type="caution">
    <text evidence="2">The sequence shown here is derived from an EMBL/GenBank/DDBJ whole genome shotgun (WGS) entry which is preliminary data.</text>
</comment>
<evidence type="ECO:0000313" key="3">
    <source>
        <dbReference type="Proteomes" id="UP001217918"/>
    </source>
</evidence>
<evidence type="ECO:0000256" key="1">
    <source>
        <dbReference type="SAM" id="MobiDB-lite"/>
    </source>
</evidence>
<protein>
    <submittedName>
        <fullName evidence="2">Uncharacterized protein</fullName>
    </submittedName>
</protein>
<keyword evidence="3" id="KW-1185">Reference proteome</keyword>
<dbReference type="Proteomes" id="UP001217918">
    <property type="component" value="Unassembled WGS sequence"/>
</dbReference>
<reference evidence="2" key="1">
    <citation type="journal article" date="2023" name="Mol. Plant Microbe Interact.">
        <title>Elucidating the Obligate Nature and Biological Capacity of an Invasive Fungal Corn Pathogen.</title>
        <authorList>
            <person name="MacCready J.S."/>
            <person name="Roggenkamp E.M."/>
            <person name="Gdanetz K."/>
            <person name="Chilvers M.I."/>
        </authorList>
    </citation>
    <scope>NUCLEOTIDE SEQUENCE</scope>
    <source>
        <strain evidence="2">PM02</strain>
    </source>
</reference>
<gene>
    <name evidence="2" type="ORF">P8C59_000267</name>
</gene>